<dbReference type="Gene3D" id="3.20.20.150">
    <property type="entry name" value="Divalent-metal-dependent TIM barrel enzymes"/>
    <property type="match status" value="1"/>
</dbReference>
<feature type="domain" description="Xylose isomerase-like TIM barrel" evidence="1">
    <location>
        <begin position="21"/>
        <end position="239"/>
    </location>
</feature>
<protein>
    <submittedName>
        <fullName evidence="2">Xylose isomerase-like TIM barrel family protein</fullName>
    </submittedName>
</protein>
<evidence type="ECO:0000259" key="1">
    <source>
        <dbReference type="Pfam" id="PF01261"/>
    </source>
</evidence>
<evidence type="ECO:0000313" key="2">
    <source>
        <dbReference type="EMBL" id="QCL10250.1"/>
    </source>
</evidence>
<dbReference type="EMBL" id="MK318987">
    <property type="protein sequence ID" value="QCL10250.1"/>
    <property type="molecule type" value="Genomic_DNA"/>
</dbReference>
<dbReference type="PANTHER" id="PTHR12110:SF41">
    <property type="entry name" value="INOSOSE DEHYDRATASE"/>
    <property type="match status" value="1"/>
</dbReference>
<keyword evidence="2" id="KW-0413">Isomerase</keyword>
<dbReference type="GO" id="GO:0016853">
    <property type="term" value="F:isomerase activity"/>
    <property type="evidence" value="ECO:0007669"/>
    <property type="project" value="UniProtKB-KW"/>
</dbReference>
<accession>A0A7S4ZSF7</accession>
<dbReference type="InterPro" id="IPR050312">
    <property type="entry name" value="IolE/XylAMocC-like"/>
</dbReference>
<geneLocation type="plasmid" evidence="2">
    <name>pC6.5b</name>
</geneLocation>
<reference evidence="2" key="1">
    <citation type="submission" date="2018-12" db="EMBL/GenBank/DDBJ databases">
        <title>Three Rhizobium rhizogenes strains isolated from the same crown gall tumor carry diverse plasmids.</title>
        <authorList>
            <person name="Pulawska J."/>
            <person name="Kuzmanovic N."/>
        </authorList>
    </citation>
    <scope>NUCLEOTIDE SEQUENCE</scope>
    <source>
        <strain evidence="2">C6.5</strain>
        <plasmid evidence="2">pC6.5b</plasmid>
    </source>
</reference>
<dbReference type="InterPro" id="IPR013022">
    <property type="entry name" value="Xyl_isomerase-like_TIM-brl"/>
</dbReference>
<dbReference type="AlphaFoldDB" id="A0A7S4ZSF7"/>
<dbReference type="RefSeq" id="WP_174167286.1">
    <property type="nucleotide sequence ID" value="NZ_MK318987.1"/>
</dbReference>
<dbReference type="Pfam" id="PF01261">
    <property type="entry name" value="AP_endonuc_2"/>
    <property type="match status" value="1"/>
</dbReference>
<proteinExistence type="predicted"/>
<keyword evidence="2" id="KW-0614">Plasmid</keyword>
<organism evidence="2">
    <name type="scientific">Rhizobium rhizogenes</name>
    <name type="common">Agrobacterium rhizogenes</name>
    <dbReference type="NCBI Taxonomy" id="359"/>
    <lineage>
        <taxon>Bacteria</taxon>
        <taxon>Pseudomonadati</taxon>
        <taxon>Pseudomonadota</taxon>
        <taxon>Alphaproteobacteria</taxon>
        <taxon>Hyphomicrobiales</taxon>
        <taxon>Rhizobiaceae</taxon>
        <taxon>Rhizobium/Agrobacterium group</taxon>
        <taxon>Rhizobium</taxon>
    </lineage>
</organism>
<dbReference type="SUPFAM" id="SSF51658">
    <property type="entry name" value="Xylose isomerase-like"/>
    <property type="match status" value="1"/>
</dbReference>
<name>A0A7S4ZSF7_RHIRH</name>
<dbReference type="InterPro" id="IPR036237">
    <property type="entry name" value="Xyl_isomerase-like_sf"/>
</dbReference>
<gene>
    <name evidence="2" type="ORF">pC6.5b_356</name>
</gene>
<dbReference type="PANTHER" id="PTHR12110">
    <property type="entry name" value="HYDROXYPYRUVATE ISOMERASE"/>
    <property type="match status" value="1"/>
</dbReference>
<sequence length="273" mass="30229">MELDIGLSAWRLHGTWEQRIAIAAEHGLSALHIDMGGPGRDTPFEDPDAVLRVTREANRKGLDVRVLAVNRLNDIGLSSTLIADKIAALQSIEIAICCASAAGIPYVMIPIFKRSVPVDQEDISEIAAKLRMASEYAEAFGVRIVCENILADQFLADIEQQIVPCRIGMVYDCLNPVTARLDPVVQWKARRMSAIPDVHVKDQDTLGHHVELGKGIGGIENTISELLKDMPSPLFILEGDYFTFSQDRINADIVALNQIITNEQRDHDVQRVR</sequence>